<evidence type="ECO:0000256" key="6">
    <source>
        <dbReference type="ARBA" id="ARBA00022723"/>
    </source>
</evidence>
<dbReference type="PIRSF" id="PIRSF003407">
    <property type="entry name" value="Papvi_E7"/>
    <property type="match status" value="1"/>
</dbReference>
<dbReference type="GO" id="GO:0003677">
    <property type="term" value="F:DNA binding"/>
    <property type="evidence" value="ECO:0007669"/>
    <property type="project" value="UniProtKB-UniRule"/>
</dbReference>
<dbReference type="Pfam" id="PF00527">
    <property type="entry name" value="E7"/>
    <property type="match status" value="1"/>
</dbReference>
<dbReference type="GO" id="GO:0019904">
    <property type="term" value="F:protein domain specific binding"/>
    <property type="evidence" value="ECO:0007669"/>
    <property type="project" value="UniProtKB-UniRule"/>
</dbReference>
<keyword evidence="2 18" id="KW-0244">Early protein</keyword>
<keyword evidence="9 18" id="KW-0862">Zinc</keyword>
<dbReference type="GO" id="GO:0008270">
    <property type="term" value="F:zinc ion binding"/>
    <property type="evidence" value="ECO:0007669"/>
    <property type="project" value="UniProtKB-KW"/>
</dbReference>
<sequence>MRGDKPSIQDIELDLQELVLPANLLADEILETEEVEPPPESQAYRIVTCCGICERKVRLFVSATSSQIRVQQELFLAGLSIICVACCRDLTQHGGSR</sequence>
<keyword evidence="11 18" id="KW-0238">DNA-binding</keyword>
<dbReference type="EMBL" id="JX972168">
    <property type="protein sequence ID" value="AGM37978.1"/>
    <property type="molecule type" value="Genomic_DNA"/>
</dbReference>
<dbReference type="EMBL" id="KY825188">
    <property type="protein sequence ID" value="AVM18359.1"/>
    <property type="molecule type" value="Genomic_DNA"/>
</dbReference>
<comment type="similarity">
    <text evidence="18 19">Belongs to the papillomaviridae E7 protein family.</text>
</comment>
<keyword evidence="12 18" id="KW-0010">Activator</keyword>
<evidence type="ECO:0000256" key="2">
    <source>
        <dbReference type="ARBA" id="ARBA00022518"/>
    </source>
</evidence>
<keyword evidence="3 18" id="KW-1048">Host nucleus</keyword>
<evidence type="ECO:0000256" key="12">
    <source>
        <dbReference type="ARBA" id="ARBA00023159"/>
    </source>
</evidence>
<evidence type="ECO:0000256" key="1">
    <source>
        <dbReference type="ARBA" id="ARBA00022504"/>
    </source>
</evidence>
<keyword evidence="22" id="KW-1185">Reference proteome</keyword>
<organism evidence="20 22">
    <name type="scientific">Felis catus papillomavirus 3</name>
    <dbReference type="NCBI Taxonomy" id="1336600"/>
    <lineage>
        <taxon>Viruses</taxon>
        <taxon>Monodnaviria</taxon>
        <taxon>Shotokuvirae</taxon>
        <taxon>Cossaviricota</taxon>
        <taxon>Papovaviricetes</taxon>
        <taxon>Zurhausenvirales</taxon>
        <taxon>Papillomaviridae</taxon>
        <taxon>Firstpapillomavirinae</taxon>
        <taxon>Taupapillomavirus</taxon>
        <taxon>Taupapillomavirus 3</taxon>
    </lineage>
</organism>
<comment type="subunit">
    <text evidence="18">Homodimer. Homooligomer. Interacts with host RB1; this interaction induces dissociation of RB1-E2F1 complex thereby disrupting RB1 activity. Interacts with host EP300; this interaction represses EP300 transcriptional activity. Interacts with protein E2; this interaction inhibits E7 oncogenic activity. Interacts with host TMEM173/STING; this interaction impairs the ability of TMEM173/STING to sense cytosolic DNA and promote the production of type I interferon (IFN-alpha and IFN-beta).</text>
</comment>
<evidence type="ECO:0000256" key="16">
    <source>
        <dbReference type="ARBA" id="ARBA00023280"/>
    </source>
</evidence>
<dbReference type="InterPro" id="IPR000148">
    <property type="entry name" value="Papilloma_E7"/>
</dbReference>
<dbReference type="KEGG" id="vg:16215717"/>
<keyword evidence="5 18" id="KW-1090">Inhibition of host innate immune response by virus</keyword>
<gene>
    <name evidence="18 21" type="primary">E7</name>
</gene>
<dbReference type="OrthoDB" id="28045at10239"/>
<accession>R4V8L3</accession>
<keyword evidence="16 18" id="KW-0899">Viral immunoevasion</keyword>
<protein>
    <recommendedName>
        <fullName evidence="18 19">Protein E7</fullName>
    </recommendedName>
</protein>
<evidence type="ECO:0000256" key="15">
    <source>
        <dbReference type="ARBA" id="ARBA00023258"/>
    </source>
</evidence>
<dbReference type="GO" id="GO:0039502">
    <property type="term" value="P:symbiont-mediated suppression of host type I interferon-mediated signaling pathway"/>
    <property type="evidence" value="ECO:0007669"/>
    <property type="project" value="UniProtKB-UniRule"/>
</dbReference>
<keyword evidence="13 18" id="KW-0804">Transcription</keyword>
<evidence type="ECO:0000256" key="14">
    <source>
        <dbReference type="ARBA" id="ARBA00023200"/>
    </source>
</evidence>
<comment type="caution">
    <text evidence="18">Lacks conserved residue(s) required for the propagation of feature annotation.</text>
</comment>
<comment type="function">
    <text evidence="19">E7 protein has both transforming and trans-activating activities.</text>
</comment>
<feature type="zinc finger region" evidence="18">
    <location>
        <begin position="50"/>
        <end position="86"/>
    </location>
</feature>
<dbReference type="SUPFAM" id="SSF161234">
    <property type="entry name" value="E7 C-terminal domain-like"/>
    <property type="match status" value="1"/>
</dbReference>
<keyword evidence="6 18" id="KW-0479">Metal-binding</keyword>
<evidence type="ECO:0000313" key="20">
    <source>
        <dbReference type="EMBL" id="AGM37978.1"/>
    </source>
</evidence>
<evidence type="ECO:0000256" key="18">
    <source>
        <dbReference type="HAMAP-Rule" id="MF_04004"/>
    </source>
</evidence>
<keyword evidence="4 18" id="KW-0945">Host-virus interaction</keyword>
<evidence type="ECO:0000256" key="3">
    <source>
        <dbReference type="ARBA" id="ARBA00022562"/>
    </source>
</evidence>
<evidence type="ECO:0000256" key="19">
    <source>
        <dbReference type="PIRNR" id="PIRNR003407"/>
    </source>
</evidence>
<reference evidence="21" key="2">
    <citation type="submission" date="2017-03" db="EMBL/GenBank/DDBJ databases">
        <authorList>
            <person name="Afonso C.L."/>
            <person name="Miller P.J."/>
            <person name="Scott M.A."/>
            <person name="Spackman E."/>
            <person name="Goraichik I."/>
            <person name="Dimitrov K.M."/>
            <person name="Suarez D.L."/>
            <person name="Swayne D.E."/>
        </authorList>
    </citation>
    <scope>NUCLEOTIDE SEQUENCE</scope>
    <source>
        <strain evidence="21">Missouri</strain>
    </source>
</reference>
<proteinExistence type="inferred from homology"/>
<keyword evidence="14 18" id="KW-1035">Host cytoplasm</keyword>
<dbReference type="Gene3D" id="3.30.160.330">
    <property type="match status" value="1"/>
</dbReference>
<comment type="PTM">
    <text evidence="18">Highly phosphorylated.</text>
</comment>
<dbReference type="Proteomes" id="UP000139829">
    <property type="component" value="Segment"/>
</dbReference>
<evidence type="ECO:0000256" key="11">
    <source>
        <dbReference type="ARBA" id="ARBA00023125"/>
    </source>
</evidence>
<comment type="domain">
    <text evidence="18">The E7 terminal domain is an intrinsically disordered domain, whose flexibility and conformational transitions confer target adaptability to the oncoprotein. It allows adaptation to a variety of protein targets and exposes the PEST degradation sequence that regulates its turnover in the cell.</text>
</comment>
<dbReference type="GO" id="GO:0042025">
    <property type="term" value="C:host cell nucleus"/>
    <property type="evidence" value="ECO:0007669"/>
    <property type="project" value="UniProtKB-SubCell"/>
</dbReference>
<evidence type="ECO:0000256" key="8">
    <source>
        <dbReference type="ARBA" id="ARBA00022830"/>
    </source>
</evidence>
<keyword evidence="10 18" id="KW-0805">Transcription regulation</keyword>
<dbReference type="GO" id="GO:0006351">
    <property type="term" value="P:DNA-templated transcription"/>
    <property type="evidence" value="ECO:0007669"/>
    <property type="project" value="UniProtKB-UniRule"/>
</dbReference>
<dbReference type="GO" id="GO:0052170">
    <property type="term" value="P:symbiont-mediated suppression of host innate immune response"/>
    <property type="evidence" value="ECO:0007669"/>
    <property type="project" value="UniProtKB-KW"/>
</dbReference>
<keyword evidence="7 18" id="KW-0863">Zinc-finger</keyword>
<evidence type="ECO:0000256" key="4">
    <source>
        <dbReference type="ARBA" id="ARBA00022581"/>
    </source>
</evidence>
<dbReference type="GO" id="GO:0039645">
    <property type="term" value="P:symbiont-mediated perturbation of host cell cycle G1/S transition checkpoint"/>
    <property type="evidence" value="ECO:0007669"/>
    <property type="project" value="UniProtKB-UniRule"/>
</dbReference>
<dbReference type="GO" id="GO:0030430">
    <property type="term" value="C:host cell cytoplasm"/>
    <property type="evidence" value="ECO:0007669"/>
    <property type="project" value="UniProtKB-SubCell"/>
</dbReference>
<evidence type="ECO:0000256" key="13">
    <source>
        <dbReference type="ARBA" id="ARBA00023163"/>
    </source>
</evidence>
<keyword evidence="15" id="KW-0922">Interferon antiviral system evasion</keyword>
<keyword evidence="8 18" id="KW-1114">Inhibition of host interferon signaling pathway by virus</keyword>
<dbReference type="RefSeq" id="YP_008083105.1">
    <property type="nucleotide sequence ID" value="NC_021472.1"/>
</dbReference>
<dbReference type="HAMAP" id="MF_04004">
    <property type="entry name" value="PPV_E7"/>
    <property type="match status" value="1"/>
</dbReference>
<evidence type="ECO:0000256" key="9">
    <source>
        <dbReference type="ARBA" id="ARBA00022833"/>
    </source>
</evidence>
<evidence type="ECO:0000256" key="17">
    <source>
        <dbReference type="ARBA" id="ARBA00023309"/>
    </source>
</evidence>
<name>R4V8L3_9PAPI</name>
<comment type="subcellular location">
    <subcellularLocation>
        <location evidence="18">Host cytoplasm</location>
    </subcellularLocation>
    <subcellularLocation>
        <location evidence="18">Host nucleus</location>
    </subcellularLocation>
    <text evidence="18">Predominantly found in the host nucleus.</text>
</comment>
<evidence type="ECO:0000256" key="10">
    <source>
        <dbReference type="ARBA" id="ARBA00023015"/>
    </source>
</evidence>
<evidence type="ECO:0000256" key="7">
    <source>
        <dbReference type="ARBA" id="ARBA00022771"/>
    </source>
</evidence>
<reference evidence="20 22" key="1">
    <citation type="journal article" date="2013" name="Vet. Microbiol.">
        <title>Genomic characterization of Felis catus papillomavirus-3: A novel papillomavirus detected in a feline Bowenoid in situ carcinoma.</title>
        <authorList>
            <person name="Munday J.S."/>
            <person name="Dunowska M."/>
            <person name="Hills S.F."/>
            <person name="Laurie R.E."/>
        </authorList>
    </citation>
    <scope>NUCLEOTIDE SEQUENCE [LARGE SCALE GENOMIC DNA]</scope>
    <source>
        <strain evidence="20">MyDave</strain>
    </source>
</reference>
<evidence type="ECO:0000313" key="22">
    <source>
        <dbReference type="Proteomes" id="UP000139829"/>
    </source>
</evidence>
<evidence type="ECO:0000313" key="21">
    <source>
        <dbReference type="EMBL" id="AVM18359.1"/>
    </source>
</evidence>
<comment type="function">
    <text evidence="18">Plays a role in viral genome replication by driving entry of quiescent cells into the cell cycle. Stimulation of progression from G1 to S phase allows the virus to efficiently use the cellular DNA replicating machinery to achieve viral genome replication. E7 protein has both transforming and trans-activating activities. Induces the disassembly of the E2F1 transcription factor from RB1, with subsequent transcriptional activation of E2F1-regulated S-phase genes. Interferes with host histone deacetylation mediated by HDAC1 and HDAC2, leading to transcription activation. Plays also a role in the inhibition of both antiviral and antiproliferative functions of host interferon alpha. Interaction with host TMEM173/STING impairs the ability of TMEM173/STING to sense cytosolic DNA and promote the production of type I interferon (IFN-alpha and IFN-beta).</text>
</comment>
<keyword evidence="1 18" id="KW-1121">Modulation of host cell cycle by virus</keyword>
<dbReference type="GO" id="GO:0003700">
    <property type="term" value="F:DNA-binding transcription factor activity"/>
    <property type="evidence" value="ECO:0007669"/>
    <property type="project" value="UniProtKB-UniRule"/>
</dbReference>
<feature type="short sequence motif" description="Nuclear export signal" evidence="18">
    <location>
        <begin position="68"/>
        <end position="76"/>
    </location>
</feature>
<evidence type="ECO:0000256" key="5">
    <source>
        <dbReference type="ARBA" id="ARBA00022632"/>
    </source>
</evidence>
<keyword evidence="17 18" id="KW-1078">G1/S host cell cycle checkpoint dysregulation by virus</keyword>